<dbReference type="InterPro" id="IPR003657">
    <property type="entry name" value="WRKY_dom"/>
</dbReference>
<dbReference type="GO" id="GO:0043565">
    <property type="term" value="F:sequence-specific DNA binding"/>
    <property type="evidence" value="ECO:0007669"/>
    <property type="project" value="InterPro"/>
</dbReference>
<dbReference type="Pfam" id="PF03106">
    <property type="entry name" value="WRKY"/>
    <property type="match status" value="1"/>
</dbReference>
<proteinExistence type="predicted"/>
<reference evidence="9" key="1">
    <citation type="submission" date="2022-02" db="EMBL/GenBank/DDBJ databases">
        <authorList>
            <person name="Henning P.M."/>
            <person name="McCubbin A.G."/>
            <person name="Shore J.S."/>
        </authorList>
    </citation>
    <scope>NUCLEOTIDE SEQUENCE</scope>
    <source>
        <strain evidence="9">F60SS</strain>
        <tissue evidence="9">Leaves</tissue>
    </source>
</reference>
<reference evidence="9" key="2">
    <citation type="journal article" date="2023" name="Plants (Basel)">
        <title>Annotation of the Turnera subulata (Passifloraceae) Draft Genome Reveals the S-Locus Evolved after the Divergence of Turneroideae from Passifloroideae in a Stepwise Manner.</title>
        <authorList>
            <person name="Henning P.M."/>
            <person name="Roalson E.H."/>
            <person name="Mir W."/>
            <person name="McCubbin A.G."/>
            <person name="Shore J.S."/>
        </authorList>
    </citation>
    <scope>NUCLEOTIDE SEQUENCE</scope>
    <source>
        <strain evidence="9">F60SS</strain>
    </source>
</reference>
<dbReference type="PANTHER" id="PTHR31221">
    <property type="entry name" value="WRKY TRANSCRIPTION FACTOR PROTEIN 1-RELATED"/>
    <property type="match status" value="1"/>
</dbReference>
<evidence type="ECO:0000256" key="4">
    <source>
        <dbReference type="ARBA" id="ARBA00023125"/>
    </source>
</evidence>
<accession>A0A9Q0F3S3</accession>
<dbReference type="GO" id="GO:0005634">
    <property type="term" value="C:nucleus"/>
    <property type="evidence" value="ECO:0007669"/>
    <property type="project" value="UniProtKB-SubCell"/>
</dbReference>
<dbReference type="SMART" id="SM00774">
    <property type="entry name" value="WRKY"/>
    <property type="match status" value="1"/>
</dbReference>
<dbReference type="EMBL" id="JAKUCV010007436">
    <property type="protein sequence ID" value="KAJ4823505.1"/>
    <property type="molecule type" value="Genomic_DNA"/>
</dbReference>
<evidence type="ECO:0000256" key="6">
    <source>
        <dbReference type="ARBA" id="ARBA00023242"/>
    </source>
</evidence>
<evidence type="ECO:0000313" key="9">
    <source>
        <dbReference type="EMBL" id="KAJ4823505.1"/>
    </source>
</evidence>
<dbReference type="Gene3D" id="2.20.25.80">
    <property type="entry name" value="WRKY domain"/>
    <property type="match status" value="1"/>
</dbReference>
<dbReference type="FunFam" id="2.20.25.80:FF:000006">
    <property type="entry name" value="WRKY transcription factor"/>
    <property type="match status" value="1"/>
</dbReference>
<evidence type="ECO:0000256" key="1">
    <source>
        <dbReference type="ARBA" id="ARBA00004123"/>
    </source>
</evidence>
<name>A0A9Q0F3S3_9ROSI</name>
<feature type="region of interest" description="Disordered" evidence="7">
    <location>
        <begin position="183"/>
        <end position="250"/>
    </location>
</feature>
<gene>
    <name evidence="9" type="ORF">Tsubulata_045007</name>
</gene>
<feature type="domain" description="WRKY" evidence="8">
    <location>
        <begin position="111"/>
        <end position="176"/>
    </location>
</feature>
<keyword evidence="10" id="KW-1185">Reference proteome</keyword>
<dbReference type="OrthoDB" id="652816at2759"/>
<dbReference type="GO" id="GO:0003700">
    <property type="term" value="F:DNA-binding transcription factor activity"/>
    <property type="evidence" value="ECO:0007669"/>
    <property type="project" value="InterPro"/>
</dbReference>
<protein>
    <recommendedName>
        <fullName evidence="8">WRKY domain-containing protein</fullName>
    </recommendedName>
</protein>
<evidence type="ECO:0000256" key="7">
    <source>
        <dbReference type="SAM" id="MobiDB-lite"/>
    </source>
</evidence>
<dbReference type="PANTHER" id="PTHR31221:SF42">
    <property type="entry name" value="WRKY TRANSCRIPTION FACTOR 49-RELATED"/>
    <property type="match status" value="1"/>
</dbReference>
<feature type="compositionally biased region" description="Low complexity" evidence="7">
    <location>
        <begin position="273"/>
        <end position="292"/>
    </location>
</feature>
<organism evidence="9 10">
    <name type="scientific">Turnera subulata</name>
    <dbReference type="NCBI Taxonomy" id="218843"/>
    <lineage>
        <taxon>Eukaryota</taxon>
        <taxon>Viridiplantae</taxon>
        <taxon>Streptophyta</taxon>
        <taxon>Embryophyta</taxon>
        <taxon>Tracheophyta</taxon>
        <taxon>Spermatophyta</taxon>
        <taxon>Magnoliopsida</taxon>
        <taxon>eudicotyledons</taxon>
        <taxon>Gunneridae</taxon>
        <taxon>Pentapetalae</taxon>
        <taxon>rosids</taxon>
        <taxon>fabids</taxon>
        <taxon>Malpighiales</taxon>
        <taxon>Passifloraceae</taxon>
        <taxon>Turnera</taxon>
    </lineage>
</organism>
<evidence type="ECO:0000256" key="5">
    <source>
        <dbReference type="ARBA" id="ARBA00023163"/>
    </source>
</evidence>
<dbReference type="Proteomes" id="UP001141552">
    <property type="component" value="Unassembled WGS sequence"/>
</dbReference>
<keyword evidence="6" id="KW-0539">Nucleus</keyword>
<keyword evidence="5" id="KW-0804">Transcription</keyword>
<evidence type="ECO:0000259" key="8">
    <source>
        <dbReference type="PROSITE" id="PS50811"/>
    </source>
</evidence>
<sequence length="298" mass="33610">METLKATWWEYGSEDDHELVRELLDDESPFFLSPEETLMESLSAGSEDEQAINQLLSTVYSGPTIQDIENALSVTSREEQSQLGSQTRLSLFERGTSKIENNKYTLKLKSSGNGMVDDGYKWRKYGQKSIKNSPYPRSYYRCTNSRCNAKKQVERSSDDHDTLIITYEGLHLHFAYPYFLLDQPEDGNPPTKKPKRTSSEAQEFQPHSTQQIAKNAQEGSAQDSSISLPPSRLEDDYMKDSSPVGTRTQGLLEDVVPLMVRNPSNYNVPSNWSCDSSSHRSPSTSSSSLSWSPNNSHI</sequence>
<evidence type="ECO:0000256" key="2">
    <source>
        <dbReference type="ARBA" id="ARBA00022737"/>
    </source>
</evidence>
<dbReference type="InterPro" id="IPR036576">
    <property type="entry name" value="WRKY_dom_sf"/>
</dbReference>
<keyword evidence="2" id="KW-0677">Repeat</keyword>
<dbReference type="PROSITE" id="PS50811">
    <property type="entry name" value="WRKY"/>
    <property type="match status" value="1"/>
</dbReference>
<keyword evidence="4" id="KW-0238">DNA-binding</keyword>
<comment type="caution">
    <text evidence="9">The sequence shown here is derived from an EMBL/GenBank/DDBJ whole genome shotgun (WGS) entry which is preliminary data.</text>
</comment>
<comment type="subcellular location">
    <subcellularLocation>
        <location evidence="1">Nucleus</location>
    </subcellularLocation>
</comment>
<evidence type="ECO:0000256" key="3">
    <source>
        <dbReference type="ARBA" id="ARBA00023015"/>
    </source>
</evidence>
<evidence type="ECO:0000313" key="10">
    <source>
        <dbReference type="Proteomes" id="UP001141552"/>
    </source>
</evidence>
<keyword evidence="3" id="KW-0805">Transcription regulation</keyword>
<feature type="compositionally biased region" description="Polar residues" evidence="7">
    <location>
        <begin position="199"/>
        <end position="228"/>
    </location>
</feature>
<dbReference type="AlphaFoldDB" id="A0A9Q0F3S3"/>
<dbReference type="InterPro" id="IPR044810">
    <property type="entry name" value="WRKY_plant"/>
</dbReference>
<dbReference type="SUPFAM" id="SSF118290">
    <property type="entry name" value="WRKY DNA-binding domain"/>
    <property type="match status" value="1"/>
</dbReference>
<feature type="region of interest" description="Disordered" evidence="7">
    <location>
        <begin position="266"/>
        <end position="298"/>
    </location>
</feature>